<dbReference type="CDD" id="cd00859">
    <property type="entry name" value="HisRS_anticodon"/>
    <property type="match status" value="1"/>
</dbReference>
<feature type="binding site" evidence="11">
    <location>
        <position position="122"/>
    </location>
    <ligand>
        <name>L-histidine</name>
        <dbReference type="ChEBI" id="CHEBI:57595"/>
    </ligand>
</feature>
<evidence type="ECO:0000256" key="3">
    <source>
        <dbReference type="ARBA" id="ARBA00022490"/>
    </source>
</evidence>
<accession>F6D3U8</accession>
<comment type="catalytic activity">
    <reaction evidence="9 10">
        <text>tRNA(His) + L-histidine + ATP = L-histidyl-tRNA(His) + AMP + diphosphate + H(+)</text>
        <dbReference type="Rhea" id="RHEA:17313"/>
        <dbReference type="Rhea" id="RHEA-COMP:9665"/>
        <dbReference type="Rhea" id="RHEA-COMP:9689"/>
        <dbReference type="ChEBI" id="CHEBI:15378"/>
        <dbReference type="ChEBI" id="CHEBI:30616"/>
        <dbReference type="ChEBI" id="CHEBI:33019"/>
        <dbReference type="ChEBI" id="CHEBI:57595"/>
        <dbReference type="ChEBI" id="CHEBI:78442"/>
        <dbReference type="ChEBI" id="CHEBI:78527"/>
        <dbReference type="ChEBI" id="CHEBI:456215"/>
        <dbReference type="EC" id="6.1.1.21"/>
    </reaction>
</comment>
<evidence type="ECO:0000256" key="4">
    <source>
        <dbReference type="ARBA" id="ARBA00022598"/>
    </source>
</evidence>
<dbReference type="CDD" id="cd00773">
    <property type="entry name" value="HisRS-like_core"/>
    <property type="match status" value="1"/>
</dbReference>
<gene>
    <name evidence="10" type="primary">hisS</name>
    <name evidence="14" type="ordered locus">MSWAN_1739</name>
</gene>
<dbReference type="InterPro" id="IPR036621">
    <property type="entry name" value="Anticodon-bd_dom_sf"/>
</dbReference>
<evidence type="ECO:0000313" key="15">
    <source>
        <dbReference type="Proteomes" id="UP000009231"/>
    </source>
</evidence>
<evidence type="ECO:0000259" key="13">
    <source>
        <dbReference type="PROSITE" id="PS50862"/>
    </source>
</evidence>
<dbReference type="InterPro" id="IPR004516">
    <property type="entry name" value="HisRS/HisZ"/>
</dbReference>
<evidence type="ECO:0000256" key="9">
    <source>
        <dbReference type="ARBA" id="ARBA00047639"/>
    </source>
</evidence>
<dbReference type="PROSITE" id="PS50862">
    <property type="entry name" value="AA_TRNA_LIGASE_II"/>
    <property type="match status" value="1"/>
</dbReference>
<feature type="region of interest" description="Disordered" evidence="12">
    <location>
        <begin position="428"/>
        <end position="447"/>
    </location>
</feature>
<evidence type="ECO:0000256" key="1">
    <source>
        <dbReference type="ARBA" id="ARBA00004496"/>
    </source>
</evidence>
<sequence length="447" mass="50449">MEIQRPRGTRDFLFNEMKERKHVENTLRKIFEIYGYNEIKTPIFEELSLFTTKSGEGIKEQIYHFQDKGGRDLALRPELTAPVARLYIKELQKNPKPIKMYYFGSCFRYERPQAGRFRQFWQMGCELIGGKSPGSEAEIIAMAAHCLEELGLEDYEIHIGNLGILRGILNTEGIVGDEQDQVMGLIDKRDVEGLKDLLEKLQIGQKPTEILLKLIDMVGHRDILKDVEEIIKCNENAFNSLKELESLLESLEAFDFSDYIVNLGIARGLDYYSGTVFEIYVHGLGAQKQISGGGTYNLIEIFGGEEVESTGFAFGFDRVMDALRKQDTKIPIAGTVDVFVAPIKEDMKLKAFEIAQKLRKTGVSTDVDLTGRKLKKILSHADHIGTKYVLLVGARDLEEGKITVRNMKSGEQELIDLDNIAPHLKKILNSSDHNSNGSYSPEDGSNE</sequence>
<feature type="binding site" evidence="11">
    <location>
        <position position="267"/>
    </location>
    <ligand>
        <name>L-histidine</name>
        <dbReference type="ChEBI" id="CHEBI:57595"/>
    </ligand>
</feature>
<dbReference type="HAMAP" id="MF_00125">
    <property type="entry name" value="HisZ"/>
    <property type="match status" value="1"/>
</dbReference>
<dbReference type="Pfam" id="PF03129">
    <property type="entry name" value="HGTP_anticodon"/>
    <property type="match status" value="1"/>
</dbReference>
<dbReference type="GO" id="GO:0005737">
    <property type="term" value="C:cytoplasm"/>
    <property type="evidence" value="ECO:0007669"/>
    <property type="project" value="UniProtKB-SubCell"/>
</dbReference>
<dbReference type="HOGENOM" id="CLU_025113_3_1_2"/>
<dbReference type="KEGG" id="mew:MSWAN_1739"/>
<reference evidence="14 15" key="1">
    <citation type="journal article" date="2014" name="Int. J. Syst. Evol. Microbiol.">
        <title>Methanobacterium paludis sp. nov. and a novel strain of Methanobacterium lacus isolated from northern peatlands.</title>
        <authorList>
            <person name="Cadillo-Quiroz H."/>
            <person name="Brauer S.L."/>
            <person name="Goodson N."/>
            <person name="Yavitt J.B."/>
            <person name="Zinder S.H."/>
        </authorList>
    </citation>
    <scope>NUCLEOTIDE SEQUENCE [LARGE SCALE GENOMIC DNA]</scope>
    <source>
        <strain evidence="15">DSM 25820 / JCM 18151 / SWAN1</strain>
    </source>
</reference>
<dbReference type="Gene3D" id="3.40.50.800">
    <property type="entry name" value="Anticodon-binding domain"/>
    <property type="match status" value="1"/>
</dbReference>
<dbReference type="eggNOG" id="arCOG00404">
    <property type="taxonomic scope" value="Archaea"/>
</dbReference>
<dbReference type="HAMAP" id="MF_00127">
    <property type="entry name" value="His_tRNA_synth"/>
    <property type="match status" value="1"/>
</dbReference>
<dbReference type="Proteomes" id="UP000009231">
    <property type="component" value="Chromosome"/>
</dbReference>
<evidence type="ECO:0000256" key="6">
    <source>
        <dbReference type="ARBA" id="ARBA00022840"/>
    </source>
</evidence>
<comment type="subcellular location">
    <subcellularLocation>
        <location evidence="1 10">Cytoplasm</location>
    </subcellularLocation>
</comment>
<protein>
    <recommendedName>
        <fullName evidence="10">Histidine--tRNA ligase</fullName>
        <ecNumber evidence="10">6.1.1.21</ecNumber>
    </recommendedName>
    <alternativeName>
        <fullName evidence="10">Histidyl-tRNA synthetase</fullName>
        <shortName evidence="10">HisRS</shortName>
    </alternativeName>
</protein>
<dbReference type="GO" id="GO:0006427">
    <property type="term" value="P:histidyl-tRNA aminoacylation"/>
    <property type="evidence" value="ECO:0007669"/>
    <property type="project" value="UniProtKB-UniRule"/>
</dbReference>
<dbReference type="GO" id="GO:0005524">
    <property type="term" value="F:ATP binding"/>
    <property type="evidence" value="ECO:0007669"/>
    <property type="project" value="UniProtKB-UniRule"/>
</dbReference>
<keyword evidence="8 10" id="KW-0030">Aminoacyl-tRNA synthetase</keyword>
<dbReference type="NCBIfam" id="TIGR00442">
    <property type="entry name" value="hisS"/>
    <property type="match status" value="1"/>
</dbReference>
<proteinExistence type="inferred from homology"/>
<dbReference type="InterPro" id="IPR006195">
    <property type="entry name" value="aa-tRNA-synth_II"/>
</dbReference>
<feature type="binding site" evidence="11">
    <location>
        <position position="126"/>
    </location>
    <ligand>
        <name>L-histidine</name>
        <dbReference type="ChEBI" id="CHEBI:57595"/>
    </ligand>
</feature>
<feature type="binding site" evidence="11">
    <location>
        <position position="108"/>
    </location>
    <ligand>
        <name>L-histidine</name>
        <dbReference type="ChEBI" id="CHEBI:57595"/>
    </ligand>
</feature>
<comment type="similarity">
    <text evidence="2 10">Belongs to the class-II aminoacyl-tRNA synthetase family.</text>
</comment>
<feature type="domain" description="Aminoacyl-transfer RNA synthetases class-II family profile" evidence="13">
    <location>
        <begin position="23"/>
        <end position="331"/>
    </location>
</feature>
<dbReference type="STRING" id="868131.MSWAN_1739"/>
<dbReference type="GeneID" id="10669249"/>
<keyword evidence="5 10" id="KW-0547">Nucleotide-binding</keyword>
<evidence type="ECO:0000313" key="14">
    <source>
        <dbReference type="EMBL" id="AEG18750.1"/>
    </source>
</evidence>
<dbReference type="EC" id="6.1.1.21" evidence="10"/>
<evidence type="ECO:0000256" key="11">
    <source>
        <dbReference type="PIRSR" id="PIRSR001549-1"/>
    </source>
</evidence>
<dbReference type="InterPro" id="IPR004154">
    <property type="entry name" value="Anticodon-bd"/>
</dbReference>
<keyword evidence="7 10" id="KW-0648">Protein biosynthesis</keyword>
<dbReference type="InterPro" id="IPR015807">
    <property type="entry name" value="His-tRNA-ligase"/>
</dbReference>
<dbReference type="GO" id="GO:0004821">
    <property type="term" value="F:histidine-tRNA ligase activity"/>
    <property type="evidence" value="ECO:0007669"/>
    <property type="project" value="UniProtKB-UniRule"/>
</dbReference>
<dbReference type="AlphaFoldDB" id="F6D3U8"/>
<feature type="binding site" evidence="11">
    <location>
        <begin position="78"/>
        <end position="80"/>
    </location>
    <ligand>
        <name>L-histidine</name>
        <dbReference type="ChEBI" id="CHEBI:57595"/>
    </ligand>
</feature>
<keyword evidence="4 10" id="KW-0436">Ligase</keyword>
<dbReference type="InterPro" id="IPR004517">
    <property type="entry name" value="HisZ"/>
</dbReference>
<keyword evidence="14" id="KW-0328">Glycosyltransferase</keyword>
<feature type="compositionally biased region" description="Polar residues" evidence="12">
    <location>
        <begin position="428"/>
        <end position="439"/>
    </location>
</feature>
<keyword evidence="14" id="KW-0808">Transferase</keyword>
<dbReference type="PANTHER" id="PTHR43707">
    <property type="entry name" value="HISTIDYL-TRNA SYNTHETASE"/>
    <property type="match status" value="1"/>
</dbReference>
<keyword evidence="6 10" id="KW-0067">ATP-binding</keyword>
<dbReference type="InterPro" id="IPR045864">
    <property type="entry name" value="aa-tRNA-synth_II/BPL/LPL"/>
</dbReference>
<evidence type="ECO:0000256" key="12">
    <source>
        <dbReference type="SAM" id="MobiDB-lite"/>
    </source>
</evidence>
<dbReference type="EMBL" id="CP002772">
    <property type="protein sequence ID" value="AEG18750.1"/>
    <property type="molecule type" value="Genomic_DNA"/>
</dbReference>
<keyword evidence="3 10" id="KW-0963">Cytoplasm</keyword>
<evidence type="ECO:0000256" key="8">
    <source>
        <dbReference type="ARBA" id="ARBA00023146"/>
    </source>
</evidence>
<dbReference type="OrthoDB" id="8659at2157"/>
<dbReference type="PANTHER" id="PTHR43707:SF1">
    <property type="entry name" value="HISTIDINE--TRNA LIGASE, MITOCHONDRIAL-RELATED"/>
    <property type="match status" value="1"/>
</dbReference>
<feature type="binding site" evidence="11">
    <location>
        <begin position="271"/>
        <end position="272"/>
    </location>
    <ligand>
        <name>L-histidine</name>
        <dbReference type="ChEBI" id="CHEBI:57595"/>
    </ligand>
</feature>
<dbReference type="GO" id="GO:0000105">
    <property type="term" value="P:L-histidine biosynthetic process"/>
    <property type="evidence" value="ECO:0007669"/>
    <property type="project" value="InterPro"/>
</dbReference>
<keyword evidence="15" id="KW-1185">Reference proteome</keyword>
<dbReference type="Gene3D" id="3.30.930.10">
    <property type="entry name" value="Bira Bifunctional Protein, Domain 2"/>
    <property type="match status" value="1"/>
</dbReference>
<name>F6D3U8_METPW</name>
<evidence type="ECO:0000256" key="10">
    <source>
        <dbReference type="HAMAP-Rule" id="MF_00127"/>
    </source>
</evidence>
<dbReference type="SUPFAM" id="SSF55681">
    <property type="entry name" value="Class II aaRS and biotin synthetases"/>
    <property type="match status" value="1"/>
</dbReference>
<dbReference type="InterPro" id="IPR041715">
    <property type="entry name" value="HisRS-like_core"/>
</dbReference>
<dbReference type="RefSeq" id="WP_013826249.1">
    <property type="nucleotide sequence ID" value="NC_015574.1"/>
</dbReference>
<organism evidence="14 15">
    <name type="scientific">Methanobacterium paludis (strain DSM 25820 / JCM 18151 / SWAN1)</name>
    <dbReference type="NCBI Taxonomy" id="868131"/>
    <lineage>
        <taxon>Archaea</taxon>
        <taxon>Methanobacteriati</taxon>
        <taxon>Methanobacteriota</taxon>
        <taxon>Methanomada group</taxon>
        <taxon>Methanobacteria</taxon>
        <taxon>Methanobacteriales</taxon>
        <taxon>Methanobacteriaceae</taxon>
        <taxon>Methanobacterium</taxon>
    </lineage>
</organism>
<dbReference type="InterPro" id="IPR033656">
    <property type="entry name" value="HisRS_anticodon"/>
</dbReference>
<dbReference type="NCBIfam" id="TIGR00443">
    <property type="entry name" value="hisZ_biosyn_reg"/>
    <property type="match status" value="1"/>
</dbReference>
<dbReference type="PIRSF" id="PIRSF001549">
    <property type="entry name" value="His-tRNA_synth"/>
    <property type="match status" value="1"/>
</dbReference>
<evidence type="ECO:0000256" key="2">
    <source>
        <dbReference type="ARBA" id="ARBA00008226"/>
    </source>
</evidence>
<dbReference type="Pfam" id="PF13393">
    <property type="entry name" value="tRNA-synt_His"/>
    <property type="match status" value="1"/>
</dbReference>
<evidence type="ECO:0000256" key="7">
    <source>
        <dbReference type="ARBA" id="ARBA00022917"/>
    </source>
</evidence>
<dbReference type="GO" id="GO:0016757">
    <property type="term" value="F:glycosyltransferase activity"/>
    <property type="evidence" value="ECO:0007669"/>
    <property type="project" value="UniProtKB-KW"/>
</dbReference>
<dbReference type="SUPFAM" id="SSF52954">
    <property type="entry name" value="Class II aaRS ABD-related"/>
    <property type="match status" value="1"/>
</dbReference>
<evidence type="ECO:0000256" key="5">
    <source>
        <dbReference type="ARBA" id="ARBA00022741"/>
    </source>
</evidence>